<comment type="caution">
    <text evidence="1">The sequence shown here is derived from an EMBL/GenBank/DDBJ whole genome shotgun (WGS) entry which is preliminary data.</text>
</comment>
<gene>
    <name evidence="1" type="ORF">ACOLOM_LOCUS7909</name>
</gene>
<accession>A0ACA9N9P2</accession>
<dbReference type="Proteomes" id="UP000789525">
    <property type="component" value="Unassembled WGS sequence"/>
</dbReference>
<evidence type="ECO:0000313" key="2">
    <source>
        <dbReference type="Proteomes" id="UP000789525"/>
    </source>
</evidence>
<sequence>NFVSLPATYGGDTAQPTPPPPPYAHHVALAYGPRHHHLANLAQSVPLTPSGRSMSPTSRRFTLLPTLSHRVHYRRTDCNHAWSSEPDDPNSTLRTRMNPNGKRTVHPTTGSIPVERERIRGPSRTRRLALNDCLIWKPQTPLACLSAILYRIQIKDNNSFFPTHLQTISTWLNENDGKIYPINFYTIIWPWASNEVLACLTPLLNPNSTVSDRDLTLYGLPAHVVFISLGCGESKSATSASVACPPSPPSPIPNRA</sequence>
<feature type="non-terminal residue" evidence="1">
    <location>
        <position position="1"/>
    </location>
</feature>
<evidence type="ECO:0000313" key="1">
    <source>
        <dbReference type="EMBL" id="CAG8640080.1"/>
    </source>
</evidence>
<protein>
    <submittedName>
        <fullName evidence="1">2433_t:CDS:1</fullName>
    </submittedName>
</protein>
<keyword evidence="2" id="KW-1185">Reference proteome</keyword>
<organism evidence="1 2">
    <name type="scientific">Acaulospora colombiana</name>
    <dbReference type="NCBI Taxonomy" id="27376"/>
    <lineage>
        <taxon>Eukaryota</taxon>
        <taxon>Fungi</taxon>
        <taxon>Fungi incertae sedis</taxon>
        <taxon>Mucoromycota</taxon>
        <taxon>Glomeromycotina</taxon>
        <taxon>Glomeromycetes</taxon>
        <taxon>Diversisporales</taxon>
        <taxon>Acaulosporaceae</taxon>
        <taxon>Acaulospora</taxon>
    </lineage>
</organism>
<dbReference type="EMBL" id="CAJVPT010019278">
    <property type="protein sequence ID" value="CAG8640080.1"/>
    <property type="molecule type" value="Genomic_DNA"/>
</dbReference>
<name>A0ACA9N9P2_9GLOM</name>
<proteinExistence type="predicted"/>
<reference evidence="1" key="1">
    <citation type="submission" date="2021-06" db="EMBL/GenBank/DDBJ databases">
        <authorList>
            <person name="Kallberg Y."/>
            <person name="Tangrot J."/>
            <person name="Rosling A."/>
        </authorList>
    </citation>
    <scope>NUCLEOTIDE SEQUENCE</scope>
    <source>
        <strain evidence="1">CL356</strain>
    </source>
</reference>